<dbReference type="Proteomes" id="UP000005808">
    <property type="component" value="Unassembled WGS sequence"/>
</dbReference>
<dbReference type="Gene3D" id="3.30.200.20">
    <property type="entry name" value="Phosphorylase Kinase, domain 1"/>
    <property type="match status" value="1"/>
</dbReference>
<dbReference type="SUPFAM" id="SSF56112">
    <property type="entry name" value="Protein kinase-like (PK-like)"/>
    <property type="match status" value="1"/>
</dbReference>
<dbReference type="PANTHER" id="PTHR47829:SF3">
    <property type="entry name" value="AMINOGLYCOSIDE PHOSPHOTRANSFERASE DOMAIN-CONTAINING PROTEIN"/>
    <property type="match status" value="1"/>
</dbReference>
<reference evidence="2 3" key="1">
    <citation type="journal article" date="2012" name="J. Bacteriol.">
        <title>De Novo Genome Project of Cupriavidus basilensis OR16.</title>
        <authorList>
            <person name="Cserhati M."/>
            <person name="Kriszt B."/>
            <person name="Szoboszlay S."/>
            <person name="Toth A."/>
            <person name="Szabo I."/>
            <person name="Tancsics A."/>
            <person name="Nagy I."/>
            <person name="Horvath B."/>
            <person name="Nagy I."/>
            <person name="Kukolya J."/>
        </authorList>
    </citation>
    <scope>NUCLEOTIDE SEQUENCE [LARGE SCALE GENOMIC DNA]</scope>
    <source>
        <strain evidence="2 3">OR16</strain>
    </source>
</reference>
<evidence type="ECO:0000313" key="2">
    <source>
        <dbReference type="EMBL" id="EHP43752.1"/>
    </source>
</evidence>
<dbReference type="EMBL" id="AHJE01000016">
    <property type="protein sequence ID" value="EHP43752.1"/>
    <property type="molecule type" value="Genomic_DNA"/>
</dbReference>
<organism evidence="2 3">
    <name type="scientific">Cupriavidus basilensis OR16</name>
    <dbReference type="NCBI Taxonomy" id="1127483"/>
    <lineage>
        <taxon>Bacteria</taxon>
        <taxon>Pseudomonadati</taxon>
        <taxon>Pseudomonadota</taxon>
        <taxon>Betaproteobacteria</taxon>
        <taxon>Burkholderiales</taxon>
        <taxon>Burkholderiaceae</taxon>
        <taxon>Cupriavidus</taxon>
    </lineage>
</organism>
<comment type="caution">
    <text evidence="2">The sequence shown here is derived from an EMBL/GenBank/DDBJ whole genome shotgun (WGS) entry which is preliminary data.</text>
</comment>
<gene>
    <name evidence="2" type="ORF">OR16_06624</name>
</gene>
<dbReference type="InterPro" id="IPR052898">
    <property type="entry name" value="ACAD10-like"/>
</dbReference>
<proteinExistence type="predicted"/>
<dbReference type="CDD" id="cd05154">
    <property type="entry name" value="ACAD10_11_N-like"/>
    <property type="match status" value="1"/>
</dbReference>
<dbReference type="Pfam" id="PF01636">
    <property type="entry name" value="APH"/>
    <property type="match status" value="1"/>
</dbReference>
<dbReference type="AlphaFoldDB" id="H1S0T6"/>
<dbReference type="InterPro" id="IPR002575">
    <property type="entry name" value="Aminoglycoside_PTrfase"/>
</dbReference>
<accession>H1S0T6</accession>
<protein>
    <submittedName>
        <fullName evidence="2">Phosphotransferase enzyme family protein</fullName>
    </submittedName>
</protein>
<evidence type="ECO:0000259" key="1">
    <source>
        <dbReference type="Pfam" id="PF01636"/>
    </source>
</evidence>
<dbReference type="PATRIC" id="fig|1127483.3.peg.1325"/>
<dbReference type="GO" id="GO:0016740">
    <property type="term" value="F:transferase activity"/>
    <property type="evidence" value="ECO:0007669"/>
    <property type="project" value="UniProtKB-KW"/>
</dbReference>
<dbReference type="Gene3D" id="3.90.1200.10">
    <property type="match status" value="1"/>
</dbReference>
<evidence type="ECO:0000313" key="3">
    <source>
        <dbReference type="Proteomes" id="UP000005808"/>
    </source>
</evidence>
<feature type="domain" description="Aminoglycoside phosphotransferase" evidence="1">
    <location>
        <begin position="1"/>
        <end position="195"/>
    </location>
</feature>
<sequence>MQALNGSGVPVPRMVAYCDDAALIGTPFFLMEYMRGRNFIDPTLPELAVAERKAIYADINRVLVALHDLDHRAAGLEAFGRPGNYFARQIERWSRQYRRSGGAPIEAMEALMAWLPAHIPDGDETCVVHGDMRMDNLIIHPTEPRVIAVLDWELSTLGHPLADLSYFCMSWCVPPDLWRGVAGVDLTALGIPQEHAFVEDYCRARGIDAIRQPRKQPFACVPGEYSREVPMWPFPDCKLIDVGTGGV</sequence>
<dbReference type="InterPro" id="IPR041726">
    <property type="entry name" value="ACAD10_11_N"/>
</dbReference>
<dbReference type="InterPro" id="IPR011009">
    <property type="entry name" value="Kinase-like_dom_sf"/>
</dbReference>
<name>H1S0T6_9BURK</name>
<dbReference type="PANTHER" id="PTHR47829">
    <property type="entry name" value="HYDROLASE, PUTATIVE (AFU_ORTHOLOGUE AFUA_1G12880)-RELATED"/>
    <property type="match status" value="1"/>
</dbReference>
<keyword evidence="2" id="KW-0808">Transferase</keyword>